<feature type="region of interest" description="Disordered" evidence="1">
    <location>
        <begin position="1"/>
        <end position="75"/>
    </location>
</feature>
<organism evidence="2 3">
    <name type="scientific">Corchorus capsularis</name>
    <name type="common">Jute</name>
    <dbReference type="NCBI Taxonomy" id="210143"/>
    <lineage>
        <taxon>Eukaryota</taxon>
        <taxon>Viridiplantae</taxon>
        <taxon>Streptophyta</taxon>
        <taxon>Embryophyta</taxon>
        <taxon>Tracheophyta</taxon>
        <taxon>Spermatophyta</taxon>
        <taxon>Magnoliopsida</taxon>
        <taxon>eudicotyledons</taxon>
        <taxon>Gunneridae</taxon>
        <taxon>Pentapetalae</taxon>
        <taxon>rosids</taxon>
        <taxon>malvids</taxon>
        <taxon>Malvales</taxon>
        <taxon>Malvaceae</taxon>
        <taxon>Grewioideae</taxon>
        <taxon>Apeibeae</taxon>
        <taxon>Corchorus</taxon>
    </lineage>
</organism>
<feature type="compositionally biased region" description="Pro residues" evidence="1">
    <location>
        <begin position="9"/>
        <end position="28"/>
    </location>
</feature>
<gene>
    <name evidence="2" type="ORF">CCACVL1_25295</name>
</gene>
<name>A0A1R3GL93_COCAP</name>
<dbReference type="AlphaFoldDB" id="A0A1R3GL93"/>
<reference evidence="2 3" key="1">
    <citation type="submission" date="2013-09" db="EMBL/GenBank/DDBJ databases">
        <title>Corchorus capsularis genome sequencing.</title>
        <authorList>
            <person name="Alam M."/>
            <person name="Haque M.S."/>
            <person name="Islam M.S."/>
            <person name="Emdad E.M."/>
            <person name="Islam M.M."/>
            <person name="Ahmed B."/>
            <person name="Halim A."/>
            <person name="Hossen Q.M.M."/>
            <person name="Hossain M.Z."/>
            <person name="Ahmed R."/>
            <person name="Khan M.M."/>
            <person name="Islam R."/>
            <person name="Rashid M.M."/>
            <person name="Khan S.A."/>
            <person name="Rahman M.S."/>
            <person name="Alam M."/>
        </authorList>
    </citation>
    <scope>NUCLEOTIDE SEQUENCE [LARGE SCALE GENOMIC DNA]</scope>
    <source>
        <strain evidence="3">cv. CVL-1</strain>
        <tissue evidence="2">Whole seedling</tissue>
    </source>
</reference>
<evidence type="ECO:0000256" key="1">
    <source>
        <dbReference type="SAM" id="MobiDB-lite"/>
    </source>
</evidence>
<keyword evidence="3" id="KW-1185">Reference proteome</keyword>
<dbReference type="Gramene" id="OMO58868">
    <property type="protein sequence ID" value="OMO58868"/>
    <property type="gene ID" value="CCACVL1_25295"/>
</dbReference>
<evidence type="ECO:0000313" key="2">
    <source>
        <dbReference type="EMBL" id="OMO58868.1"/>
    </source>
</evidence>
<accession>A0A1R3GL93</accession>
<protein>
    <submittedName>
        <fullName evidence="2">Uncharacterized protein</fullName>
    </submittedName>
</protein>
<dbReference type="Proteomes" id="UP000188268">
    <property type="component" value="Unassembled WGS sequence"/>
</dbReference>
<proteinExistence type="predicted"/>
<dbReference type="EMBL" id="AWWV01014078">
    <property type="protein sequence ID" value="OMO58868.1"/>
    <property type="molecule type" value="Genomic_DNA"/>
</dbReference>
<evidence type="ECO:0000313" key="3">
    <source>
        <dbReference type="Proteomes" id="UP000188268"/>
    </source>
</evidence>
<comment type="caution">
    <text evidence="2">The sequence shown here is derived from an EMBL/GenBank/DDBJ whole genome shotgun (WGS) entry which is preliminary data.</text>
</comment>
<feature type="compositionally biased region" description="Polar residues" evidence="1">
    <location>
        <begin position="44"/>
        <end position="58"/>
    </location>
</feature>
<sequence length="75" mass="7880">MISLSTPATHPPPTTLPTPPPPQPPDPGGSPTTQKPQMDPPESQPTQSYKSKLLTFSNHTKKGTAYDGRGATLSS</sequence>